<comment type="caution">
    <text evidence="2">The sequence shown here is derived from an EMBL/GenBank/DDBJ whole genome shotgun (WGS) entry which is preliminary data.</text>
</comment>
<dbReference type="PROSITE" id="PS00107">
    <property type="entry name" value="PROTEIN_KINASE_ATP"/>
    <property type="match status" value="1"/>
</dbReference>
<dbReference type="GO" id="GO:0005524">
    <property type="term" value="F:ATP binding"/>
    <property type="evidence" value="ECO:0007669"/>
    <property type="project" value="UniProtKB-UniRule"/>
</dbReference>
<feature type="binding site" evidence="1">
    <location>
        <position position="385"/>
    </location>
    <ligand>
        <name>ATP</name>
        <dbReference type="ChEBI" id="CHEBI:30616"/>
    </ligand>
</feature>
<organism evidence="2 3">
    <name type="scientific">Cylindrotheca closterium</name>
    <dbReference type="NCBI Taxonomy" id="2856"/>
    <lineage>
        <taxon>Eukaryota</taxon>
        <taxon>Sar</taxon>
        <taxon>Stramenopiles</taxon>
        <taxon>Ochrophyta</taxon>
        <taxon>Bacillariophyta</taxon>
        <taxon>Bacillariophyceae</taxon>
        <taxon>Bacillariophycidae</taxon>
        <taxon>Bacillariales</taxon>
        <taxon>Bacillariaceae</taxon>
        <taxon>Cylindrotheca</taxon>
    </lineage>
</organism>
<dbReference type="InterPro" id="IPR011009">
    <property type="entry name" value="Kinase-like_dom_sf"/>
</dbReference>
<protein>
    <recommendedName>
        <fullName evidence="4">Protein kinase domain-containing protein</fullName>
    </recommendedName>
</protein>
<accession>A0AAD2FIF1</accession>
<dbReference type="AlphaFoldDB" id="A0AAD2FIF1"/>
<gene>
    <name evidence="2" type="ORF">CYCCA115_LOCUS7395</name>
</gene>
<keyword evidence="3" id="KW-1185">Reference proteome</keyword>
<dbReference type="InterPro" id="IPR017441">
    <property type="entry name" value="Protein_kinase_ATP_BS"/>
</dbReference>
<dbReference type="EMBL" id="CAKOGP040001001">
    <property type="protein sequence ID" value="CAJ1941185.1"/>
    <property type="molecule type" value="Genomic_DNA"/>
</dbReference>
<name>A0AAD2FIF1_9STRA</name>
<reference evidence="2" key="1">
    <citation type="submission" date="2023-08" db="EMBL/GenBank/DDBJ databases">
        <authorList>
            <person name="Audoor S."/>
            <person name="Bilcke G."/>
        </authorList>
    </citation>
    <scope>NUCLEOTIDE SEQUENCE</scope>
</reference>
<evidence type="ECO:0008006" key="4">
    <source>
        <dbReference type="Google" id="ProtNLM"/>
    </source>
</evidence>
<proteinExistence type="predicted"/>
<keyword evidence="1" id="KW-0547">Nucleotide-binding</keyword>
<evidence type="ECO:0000313" key="3">
    <source>
        <dbReference type="Proteomes" id="UP001295423"/>
    </source>
</evidence>
<dbReference type="SUPFAM" id="SSF56112">
    <property type="entry name" value="Protein kinase-like (PK-like)"/>
    <property type="match status" value="1"/>
</dbReference>
<sequence>MSSSTTSSIEREIELGGNAMIERVKRDIEVVNEYLKSPNNSDDDNAFYQHQKSQLRQEESQLRRLKLLVMQRTPPPPPTPSIPVKQQVANTLFLEEMRKEIAAIFQEALTKTNRATPQKSPSSFGAGELRRLERLGHVHSPDEEGKGEAVLTNEQARSLLQLETEHQMVAFLTPFLAALFQCNGASSNRVLVNSEAYKWLKTSNDENSAAYNQNPDMFICHKSIYKKRDPFDAREDDKLLQMRRSTDVFGQLSNWDLRRFLYLVLDAKKDIDDSAFGQTINYGAHLSLGENSPITVRLVLFDRESFWLVQTVKGTASSVRKCRWVDGGSKSRLEKFMLQDPVIEILDKACFELGLVPEVDGYLGGGAFGLVFKVCDQNGAALALKIVLDVHDKVAELQRQMAITNEAQRKCPHLIVGVEENSFRKFDKLGAVLLFSEVGNHYSSLSKKAIFDSLQELHDNNIAHGSARVDNVVCVNGEAKWIDLQRAFLWNTGGSVSELGKRDYRDLMESIKRSQYFD</sequence>
<dbReference type="Proteomes" id="UP001295423">
    <property type="component" value="Unassembled WGS sequence"/>
</dbReference>
<evidence type="ECO:0000256" key="1">
    <source>
        <dbReference type="PROSITE-ProRule" id="PRU10141"/>
    </source>
</evidence>
<keyword evidence="1" id="KW-0067">ATP-binding</keyword>
<evidence type="ECO:0000313" key="2">
    <source>
        <dbReference type="EMBL" id="CAJ1941185.1"/>
    </source>
</evidence>